<name>A0A2T0VW63_9RHOB</name>
<evidence type="ECO:0000256" key="3">
    <source>
        <dbReference type="ARBA" id="ARBA00005712"/>
    </source>
</evidence>
<dbReference type="NCBIfam" id="TIGR01216">
    <property type="entry name" value="ATP_synt_epsi"/>
    <property type="match status" value="1"/>
</dbReference>
<protein>
    <recommendedName>
        <fullName evidence="10">ATP synthase epsilon chain</fullName>
    </recommendedName>
    <alternativeName>
        <fullName evidence="10">ATP synthase F1 sector epsilon subunit</fullName>
    </alternativeName>
    <alternativeName>
        <fullName evidence="10">F-ATPase epsilon subunit</fullName>
    </alternativeName>
</protein>
<keyword evidence="4 10" id="KW-0813">Transport</keyword>
<accession>A0A2T0VW63</accession>
<keyword evidence="9 10" id="KW-0066">ATP synthesis</keyword>
<dbReference type="InterPro" id="IPR001469">
    <property type="entry name" value="ATP_synth_F1_dsu/esu"/>
</dbReference>
<evidence type="ECO:0000256" key="4">
    <source>
        <dbReference type="ARBA" id="ARBA00022448"/>
    </source>
</evidence>
<evidence type="ECO:0000313" key="14">
    <source>
        <dbReference type="Proteomes" id="UP000238007"/>
    </source>
</evidence>
<keyword evidence="8 10" id="KW-0139">CF(1)</keyword>
<evidence type="ECO:0000256" key="8">
    <source>
        <dbReference type="ARBA" id="ARBA00023196"/>
    </source>
</evidence>
<gene>
    <name evidence="10" type="primary">atpC</name>
    <name evidence="13" type="ORF">CLV80_11087</name>
</gene>
<comment type="subcellular location">
    <subcellularLocation>
        <location evidence="10">Cell membrane</location>
        <topology evidence="10">Peripheral membrane protein</topology>
    </subcellularLocation>
    <subcellularLocation>
        <location evidence="2">Endomembrane system</location>
        <topology evidence="2">Peripheral membrane protein</topology>
    </subcellularLocation>
</comment>
<evidence type="ECO:0000256" key="1">
    <source>
        <dbReference type="ARBA" id="ARBA00003543"/>
    </source>
</evidence>
<dbReference type="InterPro" id="IPR036771">
    <property type="entry name" value="ATPsynth_dsu/esu_N"/>
</dbReference>
<comment type="caution">
    <text evidence="13">The sequence shown here is derived from an EMBL/GenBank/DDBJ whole genome shotgun (WGS) entry which is preliminary data.</text>
</comment>
<keyword evidence="7 10" id="KW-0472">Membrane</keyword>
<feature type="domain" description="ATP synthase F1 complex delta/epsilon subunit N-terminal" evidence="12">
    <location>
        <begin position="4"/>
        <end position="82"/>
    </location>
</feature>
<keyword evidence="14" id="KW-1185">Reference proteome</keyword>
<dbReference type="EMBL" id="PVTP01000010">
    <property type="protein sequence ID" value="PRY76001.1"/>
    <property type="molecule type" value="Genomic_DNA"/>
</dbReference>
<keyword evidence="5 10" id="KW-0375">Hydrogen ion transport</keyword>
<evidence type="ECO:0000256" key="9">
    <source>
        <dbReference type="ARBA" id="ARBA00023310"/>
    </source>
</evidence>
<keyword evidence="6 10" id="KW-0406">Ion transport</keyword>
<dbReference type="InterPro" id="IPR020546">
    <property type="entry name" value="ATP_synth_F1_dsu/esu_N"/>
</dbReference>
<proteinExistence type="inferred from homology"/>
<keyword evidence="10" id="KW-1003">Cell membrane</keyword>
<comment type="function">
    <text evidence="1 10">Produces ATP from ADP in the presence of a proton gradient across the membrane.</text>
</comment>
<dbReference type="PANTHER" id="PTHR13822:SF10">
    <property type="entry name" value="ATP SYNTHASE EPSILON CHAIN, CHLOROPLASTIC"/>
    <property type="match status" value="1"/>
</dbReference>
<reference evidence="13 14" key="1">
    <citation type="submission" date="2018-03" db="EMBL/GenBank/DDBJ databases">
        <title>Genomic Encyclopedia of Archaeal and Bacterial Type Strains, Phase II (KMG-II): from individual species to whole genera.</title>
        <authorList>
            <person name="Goeker M."/>
        </authorList>
    </citation>
    <scope>NUCLEOTIDE SEQUENCE [LARGE SCALE GENOMIC DNA]</scope>
    <source>
        <strain evidence="13 14">DSM 101533</strain>
    </source>
</reference>
<dbReference type="GO" id="GO:0046933">
    <property type="term" value="F:proton-transporting ATP synthase activity, rotational mechanism"/>
    <property type="evidence" value="ECO:0007669"/>
    <property type="project" value="UniProtKB-UniRule"/>
</dbReference>
<evidence type="ECO:0000313" key="13">
    <source>
        <dbReference type="EMBL" id="PRY76001.1"/>
    </source>
</evidence>
<dbReference type="GO" id="GO:0045259">
    <property type="term" value="C:proton-transporting ATP synthase complex"/>
    <property type="evidence" value="ECO:0007669"/>
    <property type="project" value="UniProtKB-KW"/>
</dbReference>
<evidence type="ECO:0000259" key="12">
    <source>
        <dbReference type="Pfam" id="PF02823"/>
    </source>
</evidence>
<dbReference type="OrthoDB" id="9799969at2"/>
<comment type="subunit">
    <text evidence="10 11">F-type ATPases have 2 components, CF(1) - the catalytic core - and CF(0) - the membrane proton channel. CF(1) has five subunits: alpha(3), beta(3), gamma(1), delta(1), epsilon(1). CF(0) has three main subunits: a, b and c.</text>
</comment>
<dbReference type="SUPFAM" id="SSF51344">
    <property type="entry name" value="Epsilon subunit of F1F0-ATP synthase N-terminal domain"/>
    <property type="match status" value="1"/>
</dbReference>
<dbReference type="PANTHER" id="PTHR13822">
    <property type="entry name" value="ATP SYNTHASE DELTA/EPSILON CHAIN"/>
    <property type="match status" value="1"/>
</dbReference>
<evidence type="ECO:0000256" key="7">
    <source>
        <dbReference type="ARBA" id="ARBA00023136"/>
    </source>
</evidence>
<dbReference type="Proteomes" id="UP000238007">
    <property type="component" value="Unassembled WGS sequence"/>
</dbReference>
<dbReference type="Gene3D" id="2.60.15.10">
    <property type="entry name" value="F0F1 ATP synthase delta/epsilon subunit, N-terminal"/>
    <property type="match status" value="1"/>
</dbReference>
<dbReference type="HAMAP" id="MF_00530">
    <property type="entry name" value="ATP_synth_epsil_bac"/>
    <property type="match status" value="1"/>
</dbReference>
<organism evidence="13 14">
    <name type="scientific">Yoonia maritima</name>
    <dbReference type="NCBI Taxonomy" id="1435347"/>
    <lineage>
        <taxon>Bacteria</taxon>
        <taxon>Pseudomonadati</taxon>
        <taxon>Pseudomonadota</taxon>
        <taxon>Alphaproteobacteria</taxon>
        <taxon>Rhodobacterales</taxon>
        <taxon>Paracoccaceae</taxon>
        <taxon>Yoonia</taxon>
    </lineage>
</organism>
<evidence type="ECO:0000256" key="2">
    <source>
        <dbReference type="ARBA" id="ARBA00004184"/>
    </source>
</evidence>
<sequence>MANLQFDLVSPERRLASVEATEVQIPGADGDMTAMAGHAPTITTLRPGILSVTHGGTTEEYVVLGGFAEISATSISVLAEQALHRDELTQEVYDQMIADAKELYKKHEEVFENEPGPVDDAAKLIADMVAIGSHIGLDPNQSNFG</sequence>
<dbReference type="GO" id="GO:0005886">
    <property type="term" value="C:plasma membrane"/>
    <property type="evidence" value="ECO:0007669"/>
    <property type="project" value="UniProtKB-SubCell"/>
</dbReference>
<evidence type="ECO:0000256" key="10">
    <source>
        <dbReference type="HAMAP-Rule" id="MF_00530"/>
    </source>
</evidence>
<evidence type="ECO:0000256" key="11">
    <source>
        <dbReference type="RuleBase" id="RU003656"/>
    </source>
</evidence>
<dbReference type="Pfam" id="PF02823">
    <property type="entry name" value="ATP-synt_DE_N"/>
    <property type="match status" value="1"/>
</dbReference>
<evidence type="ECO:0000256" key="5">
    <source>
        <dbReference type="ARBA" id="ARBA00022781"/>
    </source>
</evidence>
<dbReference type="GO" id="GO:0012505">
    <property type="term" value="C:endomembrane system"/>
    <property type="evidence" value="ECO:0007669"/>
    <property type="project" value="UniProtKB-SubCell"/>
</dbReference>
<dbReference type="RefSeq" id="WP_106358566.1">
    <property type="nucleotide sequence ID" value="NZ_PVTP01000010.1"/>
</dbReference>
<evidence type="ECO:0000256" key="6">
    <source>
        <dbReference type="ARBA" id="ARBA00023065"/>
    </source>
</evidence>
<comment type="similarity">
    <text evidence="3 10 11">Belongs to the ATPase epsilon chain family.</text>
</comment>
<dbReference type="CDD" id="cd12152">
    <property type="entry name" value="F1-ATPase_delta"/>
    <property type="match status" value="1"/>
</dbReference>
<dbReference type="AlphaFoldDB" id="A0A2T0VW63"/>
<dbReference type="GO" id="GO:0005524">
    <property type="term" value="F:ATP binding"/>
    <property type="evidence" value="ECO:0007669"/>
    <property type="project" value="UniProtKB-UniRule"/>
</dbReference>
<dbReference type="NCBIfam" id="NF009978">
    <property type="entry name" value="PRK13443.1"/>
    <property type="match status" value="1"/>
</dbReference>